<dbReference type="SUPFAM" id="SSF47384">
    <property type="entry name" value="Homodimeric domain of signal transducing histidine kinase"/>
    <property type="match status" value="1"/>
</dbReference>
<dbReference type="SMART" id="SM00387">
    <property type="entry name" value="HATPase_c"/>
    <property type="match status" value="1"/>
</dbReference>
<feature type="transmembrane region" description="Helical" evidence="10">
    <location>
        <begin position="12"/>
        <end position="33"/>
    </location>
</feature>
<dbReference type="EMBL" id="VFPJ01000001">
    <property type="protein sequence ID" value="TQM42280.1"/>
    <property type="molecule type" value="Genomic_DNA"/>
</dbReference>
<dbReference type="RefSeq" id="WP_089079503.1">
    <property type="nucleotide sequence ID" value="NZ_VFPJ01000001.1"/>
</dbReference>
<reference evidence="13 14" key="1">
    <citation type="submission" date="2019-06" db="EMBL/GenBank/DDBJ databases">
        <title>Genomic Encyclopedia of Archaeal and Bacterial Type Strains, Phase II (KMG-II): from individual species to whole genera.</title>
        <authorList>
            <person name="Goeker M."/>
        </authorList>
    </citation>
    <scope>NUCLEOTIDE SEQUENCE [LARGE SCALE GENOMIC DNA]</scope>
    <source>
        <strain evidence="13 14">DSM 24789</strain>
    </source>
</reference>
<dbReference type="AlphaFoldDB" id="A0A543G877"/>
<dbReference type="InterPro" id="IPR036097">
    <property type="entry name" value="HisK_dim/P_sf"/>
</dbReference>
<evidence type="ECO:0000259" key="11">
    <source>
        <dbReference type="PROSITE" id="PS50109"/>
    </source>
</evidence>
<evidence type="ECO:0000313" key="14">
    <source>
        <dbReference type="Proteomes" id="UP000320773"/>
    </source>
</evidence>
<dbReference type="PANTHER" id="PTHR45436:SF5">
    <property type="entry name" value="SENSOR HISTIDINE KINASE TRCS"/>
    <property type="match status" value="1"/>
</dbReference>
<feature type="domain" description="Histidine kinase" evidence="11">
    <location>
        <begin position="241"/>
        <end position="455"/>
    </location>
</feature>
<gene>
    <name evidence="13" type="ORF">BC670_3327</name>
</gene>
<dbReference type="SMART" id="SM00304">
    <property type="entry name" value="HAMP"/>
    <property type="match status" value="1"/>
</dbReference>
<dbReference type="InterPro" id="IPR050428">
    <property type="entry name" value="TCS_sensor_his_kinase"/>
</dbReference>
<evidence type="ECO:0000256" key="1">
    <source>
        <dbReference type="ARBA" id="ARBA00000085"/>
    </source>
</evidence>
<comment type="catalytic activity">
    <reaction evidence="1">
        <text>ATP + protein L-histidine = ADP + protein N-phospho-L-histidine.</text>
        <dbReference type="EC" id="2.7.13.3"/>
    </reaction>
</comment>
<proteinExistence type="predicted"/>
<evidence type="ECO:0000256" key="5">
    <source>
        <dbReference type="ARBA" id="ARBA00022679"/>
    </source>
</evidence>
<evidence type="ECO:0000256" key="6">
    <source>
        <dbReference type="ARBA" id="ARBA00022692"/>
    </source>
</evidence>
<keyword evidence="9" id="KW-0902">Two-component regulatory system</keyword>
<dbReference type="Pfam" id="PF00512">
    <property type="entry name" value="HisKA"/>
    <property type="match status" value="1"/>
</dbReference>
<accession>A0A543G877</accession>
<dbReference type="InterPro" id="IPR003660">
    <property type="entry name" value="HAMP_dom"/>
</dbReference>
<evidence type="ECO:0000256" key="8">
    <source>
        <dbReference type="ARBA" id="ARBA00022989"/>
    </source>
</evidence>
<keyword evidence="10" id="KW-0472">Membrane</keyword>
<keyword evidence="4" id="KW-0597">Phosphoprotein</keyword>
<evidence type="ECO:0000256" key="10">
    <source>
        <dbReference type="SAM" id="Phobius"/>
    </source>
</evidence>
<evidence type="ECO:0000256" key="3">
    <source>
        <dbReference type="ARBA" id="ARBA00012438"/>
    </source>
</evidence>
<dbReference type="Proteomes" id="UP000320773">
    <property type="component" value="Unassembled WGS sequence"/>
</dbReference>
<dbReference type="InterPro" id="IPR003594">
    <property type="entry name" value="HATPase_dom"/>
</dbReference>
<feature type="transmembrane region" description="Helical" evidence="10">
    <location>
        <begin position="153"/>
        <end position="173"/>
    </location>
</feature>
<dbReference type="CDD" id="cd06225">
    <property type="entry name" value="HAMP"/>
    <property type="match status" value="1"/>
</dbReference>
<dbReference type="PROSITE" id="PS50885">
    <property type="entry name" value="HAMP"/>
    <property type="match status" value="1"/>
</dbReference>
<keyword evidence="6 10" id="KW-0812">Transmembrane</keyword>
<keyword evidence="5" id="KW-0808">Transferase</keyword>
<dbReference type="Gene3D" id="6.10.340.10">
    <property type="match status" value="1"/>
</dbReference>
<evidence type="ECO:0000256" key="4">
    <source>
        <dbReference type="ARBA" id="ARBA00022553"/>
    </source>
</evidence>
<dbReference type="SUPFAM" id="SSF55874">
    <property type="entry name" value="ATPase domain of HSP90 chaperone/DNA topoisomerase II/histidine kinase"/>
    <property type="match status" value="1"/>
</dbReference>
<comment type="subcellular location">
    <subcellularLocation>
        <location evidence="2">Membrane</location>
    </subcellularLocation>
</comment>
<evidence type="ECO:0000313" key="13">
    <source>
        <dbReference type="EMBL" id="TQM42280.1"/>
    </source>
</evidence>
<evidence type="ECO:0000256" key="9">
    <source>
        <dbReference type="ARBA" id="ARBA00023012"/>
    </source>
</evidence>
<dbReference type="EC" id="2.7.13.3" evidence="3"/>
<comment type="caution">
    <text evidence="13">The sequence shown here is derived from an EMBL/GenBank/DDBJ whole genome shotgun (WGS) entry which is preliminary data.</text>
</comment>
<evidence type="ECO:0000256" key="7">
    <source>
        <dbReference type="ARBA" id="ARBA00022777"/>
    </source>
</evidence>
<feature type="domain" description="HAMP" evidence="12">
    <location>
        <begin position="178"/>
        <end position="233"/>
    </location>
</feature>
<keyword evidence="7 13" id="KW-0418">Kinase</keyword>
<dbReference type="CDD" id="cd00082">
    <property type="entry name" value="HisKA"/>
    <property type="match status" value="1"/>
</dbReference>
<dbReference type="PANTHER" id="PTHR45436">
    <property type="entry name" value="SENSOR HISTIDINE KINASE YKOH"/>
    <property type="match status" value="1"/>
</dbReference>
<keyword evidence="8 10" id="KW-1133">Transmembrane helix</keyword>
<dbReference type="GO" id="GO:0000155">
    <property type="term" value="F:phosphorelay sensor kinase activity"/>
    <property type="evidence" value="ECO:0007669"/>
    <property type="project" value="InterPro"/>
</dbReference>
<dbReference type="GO" id="GO:0005886">
    <property type="term" value="C:plasma membrane"/>
    <property type="evidence" value="ECO:0007669"/>
    <property type="project" value="TreeGrafter"/>
</dbReference>
<dbReference type="InterPro" id="IPR003661">
    <property type="entry name" value="HisK_dim/P_dom"/>
</dbReference>
<name>A0A543G877_9FLAO</name>
<dbReference type="Pfam" id="PF02518">
    <property type="entry name" value="HATPase_c"/>
    <property type="match status" value="1"/>
</dbReference>
<organism evidence="13 14">
    <name type="scientific">Flavobacterium branchiophilum</name>
    <dbReference type="NCBI Taxonomy" id="55197"/>
    <lineage>
        <taxon>Bacteria</taxon>
        <taxon>Pseudomonadati</taxon>
        <taxon>Bacteroidota</taxon>
        <taxon>Flavobacteriia</taxon>
        <taxon>Flavobacteriales</taxon>
        <taxon>Flavobacteriaceae</taxon>
        <taxon>Flavobacterium</taxon>
    </lineage>
</organism>
<evidence type="ECO:0000256" key="2">
    <source>
        <dbReference type="ARBA" id="ARBA00004370"/>
    </source>
</evidence>
<dbReference type="Gene3D" id="3.30.565.10">
    <property type="entry name" value="Histidine kinase-like ATPase, C-terminal domain"/>
    <property type="match status" value="1"/>
</dbReference>
<dbReference type="InterPro" id="IPR005467">
    <property type="entry name" value="His_kinase_dom"/>
</dbReference>
<protein>
    <recommendedName>
        <fullName evidence="3">histidine kinase</fullName>
        <ecNumber evidence="3">2.7.13.3</ecNumber>
    </recommendedName>
</protein>
<sequence>MNLKNRISFLVSWLFTVLFRLASTFIFVLYSNFRKEEFRDRLEIRALSSIKLLMNVKEVDHELMKTIDENSINSLYDERTLIFDSHLKLIFSNIEGKTIKWSINDLNYLKKHKSFFKKKGEYEYFGVNYKTNTTNYYVLISATDKFGARKVDYLRYVLLISYLVFTVVCWFLTSFMVKKAINPLWEFHQNIKNINENNLDTRLLVSKKKTQNEIDLLATEFNFMMDRIQLSYQKQKEFTAHASHELRTPLSRVTSQLENRISNNEFLQKDTTFLKTILNDVNQITELIHSLLILSKLDTNKSNNLDFCRIDEILYASIEKTNKMYPNFSISLDMVESTNLEQFLEIKGNKSLLEIALINILKNACIYSTNKQAFVKIETIENELIVSVSNYGKTLNSDEQKQLFTPFMRGANSNGTNGFGLGLRIVKRILHLHHADVYYRSPSDNCNVFDIKFYF</sequence>
<dbReference type="PROSITE" id="PS50109">
    <property type="entry name" value="HIS_KIN"/>
    <property type="match status" value="1"/>
</dbReference>
<dbReference type="SUPFAM" id="SSF158472">
    <property type="entry name" value="HAMP domain-like"/>
    <property type="match status" value="1"/>
</dbReference>
<evidence type="ECO:0000259" key="12">
    <source>
        <dbReference type="PROSITE" id="PS50885"/>
    </source>
</evidence>
<dbReference type="SMART" id="SM00388">
    <property type="entry name" value="HisKA"/>
    <property type="match status" value="1"/>
</dbReference>
<dbReference type="InterPro" id="IPR036890">
    <property type="entry name" value="HATPase_C_sf"/>
</dbReference>
<dbReference type="Gene3D" id="1.10.287.130">
    <property type="match status" value="1"/>
</dbReference>